<evidence type="ECO:0000313" key="2">
    <source>
        <dbReference type="EnsemblMetazoa" id="GPPI033361-PA"/>
    </source>
</evidence>
<proteinExistence type="predicted"/>
<dbReference type="Proteomes" id="UP000092460">
    <property type="component" value="Unassembled WGS sequence"/>
</dbReference>
<evidence type="ECO:0000313" key="3">
    <source>
        <dbReference type="Proteomes" id="UP000092460"/>
    </source>
</evidence>
<dbReference type="AlphaFoldDB" id="A0A1B0BKW3"/>
<sequence>MTGKRQKQKILEWVEACKNNEDEETKESIEYKDDNQSDVIESANDNDALDEINETSVGMISNVEDGELKADEREETPKSRKRAALKNSGNQGKRSMANRVGDGKRETNIKDGGKDRRQRKKTKNMKLKRL</sequence>
<feature type="compositionally biased region" description="Basic and acidic residues" evidence="1">
    <location>
        <begin position="101"/>
        <end position="115"/>
    </location>
</feature>
<feature type="compositionally biased region" description="Basic and acidic residues" evidence="1">
    <location>
        <begin position="66"/>
        <end position="78"/>
    </location>
</feature>
<dbReference type="EMBL" id="JXJN01016070">
    <property type="status" value="NOT_ANNOTATED_CDS"/>
    <property type="molecule type" value="Genomic_DNA"/>
</dbReference>
<organism evidence="2 3">
    <name type="scientific">Glossina palpalis gambiensis</name>
    <dbReference type="NCBI Taxonomy" id="67801"/>
    <lineage>
        <taxon>Eukaryota</taxon>
        <taxon>Metazoa</taxon>
        <taxon>Ecdysozoa</taxon>
        <taxon>Arthropoda</taxon>
        <taxon>Hexapoda</taxon>
        <taxon>Insecta</taxon>
        <taxon>Pterygota</taxon>
        <taxon>Neoptera</taxon>
        <taxon>Endopterygota</taxon>
        <taxon>Diptera</taxon>
        <taxon>Brachycera</taxon>
        <taxon>Muscomorpha</taxon>
        <taxon>Hippoboscoidea</taxon>
        <taxon>Glossinidae</taxon>
        <taxon>Glossina</taxon>
    </lineage>
</organism>
<feature type="compositionally biased region" description="Basic residues" evidence="1">
    <location>
        <begin position="116"/>
        <end position="130"/>
    </location>
</feature>
<reference evidence="3" key="1">
    <citation type="submission" date="2015-01" db="EMBL/GenBank/DDBJ databases">
        <authorList>
            <person name="Aksoy S."/>
            <person name="Warren W."/>
            <person name="Wilson R.K."/>
        </authorList>
    </citation>
    <scope>NUCLEOTIDE SEQUENCE [LARGE SCALE GENOMIC DNA]</scope>
    <source>
        <strain evidence="3">IAEA</strain>
    </source>
</reference>
<dbReference type="VEuPathDB" id="VectorBase:GPPI033361"/>
<feature type="region of interest" description="Disordered" evidence="1">
    <location>
        <begin position="43"/>
        <end position="130"/>
    </location>
</feature>
<evidence type="ECO:0000256" key="1">
    <source>
        <dbReference type="SAM" id="MobiDB-lite"/>
    </source>
</evidence>
<reference evidence="2" key="2">
    <citation type="submission" date="2020-05" db="UniProtKB">
        <authorList>
            <consortium name="EnsemblMetazoa"/>
        </authorList>
    </citation>
    <scope>IDENTIFICATION</scope>
    <source>
        <strain evidence="2">IAEA</strain>
    </source>
</reference>
<dbReference type="EnsemblMetazoa" id="GPPI033361-RA">
    <property type="protein sequence ID" value="GPPI033361-PA"/>
    <property type="gene ID" value="GPPI033361"/>
</dbReference>
<accession>A0A1B0BKW3</accession>
<protein>
    <submittedName>
        <fullName evidence="2">Uncharacterized protein</fullName>
    </submittedName>
</protein>
<name>A0A1B0BKW3_9MUSC</name>
<keyword evidence="3" id="KW-1185">Reference proteome</keyword>